<name>A0A7L9IY91_9MICO</name>
<dbReference type="AlphaFoldDB" id="A0A7L9IY91"/>
<dbReference type="EMBL" id="CP062789">
    <property type="protein sequence ID" value="QOK21390.1"/>
    <property type="molecule type" value="Genomic_DNA"/>
</dbReference>
<dbReference type="RefSeq" id="WP_192910258.1">
    <property type="nucleotide sequence ID" value="NZ_CP062789.1"/>
</dbReference>
<protein>
    <submittedName>
        <fullName evidence="1">Uncharacterized protein</fullName>
    </submittedName>
</protein>
<evidence type="ECO:0000313" key="2">
    <source>
        <dbReference type="Proteomes" id="UP000593998"/>
    </source>
</evidence>
<accession>A0A7L9IY91</accession>
<evidence type="ECO:0000313" key="1">
    <source>
        <dbReference type="EMBL" id="QOK21390.1"/>
    </source>
</evidence>
<sequence length="180" mass="19794">MHGGSAPAVRAAAARRLATAEVEAELENLIAFESFQGITDPLQVMAELAERALATERALAARVNFLAQDDRLRYKAAGAGTEQLRAEVALWERWHKQAAHLADRLASHNFEERRVRVSEEQGRQMAAVLRVILERMLAGVIAADGLSVEAQDAIRGRWGELVPVVVPQELRRLSSGEARP</sequence>
<dbReference type="Proteomes" id="UP000593998">
    <property type="component" value="Chromosome"/>
</dbReference>
<reference evidence="1 2" key="1">
    <citation type="submission" date="2020-10" db="EMBL/GenBank/DDBJ databases">
        <title>Janibacter indicus TT2 genome sequence.</title>
        <authorList>
            <person name="Lee K."/>
            <person name="Ganzorig M."/>
        </authorList>
    </citation>
    <scope>NUCLEOTIDE SEQUENCE [LARGE SCALE GENOMIC DNA]</scope>
    <source>
        <strain evidence="1 2">TT2</strain>
    </source>
</reference>
<proteinExistence type="predicted"/>
<organism evidence="1 2">
    <name type="scientific">Janibacter indicus</name>
    <dbReference type="NCBI Taxonomy" id="857417"/>
    <lineage>
        <taxon>Bacteria</taxon>
        <taxon>Bacillati</taxon>
        <taxon>Actinomycetota</taxon>
        <taxon>Actinomycetes</taxon>
        <taxon>Micrococcales</taxon>
        <taxon>Intrasporangiaceae</taxon>
        <taxon>Janibacter</taxon>
    </lineage>
</organism>
<gene>
    <name evidence="1" type="ORF">IGS73_09370</name>
</gene>